<dbReference type="Proteomes" id="UP001273136">
    <property type="component" value="Unassembled WGS sequence"/>
</dbReference>
<organism evidence="2 3">
    <name type="scientific">Methanorbis furvi</name>
    <dbReference type="NCBI Taxonomy" id="3028299"/>
    <lineage>
        <taxon>Archaea</taxon>
        <taxon>Methanobacteriati</taxon>
        <taxon>Methanobacteriota</taxon>
        <taxon>Stenosarchaea group</taxon>
        <taxon>Methanomicrobia</taxon>
        <taxon>Methanomicrobiales</taxon>
        <taxon>Methanocorpusculaceae</taxon>
        <taxon>Methanorbis</taxon>
    </lineage>
</organism>
<feature type="transmembrane region" description="Helical" evidence="1">
    <location>
        <begin position="95"/>
        <end position="116"/>
    </location>
</feature>
<keyword evidence="1" id="KW-0812">Transmembrane</keyword>
<sequence>MVIFKYMNVYVPIVSIDEKSANWERIGIILSLAILMTNLPTVYKICLKDIDGAEGWILYTIVIGTILILFLALLSDIYKQKNVHQSDKIRKVNSLFLLVVAYTIALIVVIGLLVVTSVPLTLIISITILACCIFAITCVLWWFLSNIF</sequence>
<dbReference type="AlphaFoldDB" id="A0AAE4MD25"/>
<keyword evidence="1" id="KW-1133">Transmembrane helix</keyword>
<accession>A0AAE4MD25</accession>
<gene>
    <name evidence="2" type="ORF">McpAg1_04660</name>
</gene>
<comment type="caution">
    <text evidence="2">The sequence shown here is derived from an EMBL/GenBank/DDBJ whole genome shotgun (WGS) entry which is preliminary data.</text>
</comment>
<feature type="transmembrane region" description="Helical" evidence="1">
    <location>
        <begin position="26"/>
        <end position="43"/>
    </location>
</feature>
<reference evidence="2" key="1">
    <citation type="submission" date="2023-06" db="EMBL/GenBank/DDBJ databases">
        <title>Genome sequence of Methancorpusculaceae sp. Ag1.</title>
        <authorList>
            <person name="Protasov E."/>
            <person name="Platt K."/>
            <person name="Poehlein A."/>
            <person name="Daniel R."/>
            <person name="Brune A."/>
        </authorList>
    </citation>
    <scope>NUCLEOTIDE SEQUENCE</scope>
    <source>
        <strain evidence="2">Ag1</strain>
    </source>
</reference>
<evidence type="ECO:0000313" key="3">
    <source>
        <dbReference type="Proteomes" id="UP001273136"/>
    </source>
</evidence>
<feature type="transmembrane region" description="Helical" evidence="1">
    <location>
        <begin position="122"/>
        <end position="144"/>
    </location>
</feature>
<keyword evidence="3" id="KW-1185">Reference proteome</keyword>
<name>A0AAE4MD25_9EURY</name>
<proteinExistence type="predicted"/>
<dbReference type="EMBL" id="JAWDKA010000002">
    <property type="protein sequence ID" value="MDV0441283.1"/>
    <property type="molecule type" value="Genomic_DNA"/>
</dbReference>
<keyword evidence="1" id="KW-0472">Membrane</keyword>
<protein>
    <submittedName>
        <fullName evidence="2">Uncharacterized protein</fullName>
    </submittedName>
</protein>
<evidence type="ECO:0000256" key="1">
    <source>
        <dbReference type="SAM" id="Phobius"/>
    </source>
</evidence>
<feature type="transmembrane region" description="Helical" evidence="1">
    <location>
        <begin position="55"/>
        <end position="74"/>
    </location>
</feature>
<evidence type="ECO:0000313" key="2">
    <source>
        <dbReference type="EMBL" id="MDV0441283.1"/>
    </source>
</evidence>